<evidence type="ECO:0000313" key="3">
    <source>
        <dbReference type="Proteomes" id="UP000295215"/>
    </source>
</evidence>
<comment type="caution">
    <text evidence="2">The sequence shown here is derived from an EMBL/GenBank/DDBJ whole genome shotgun (WGS) entry which is preliminary data.</text>
</comment>
<dbReference type="PROSITE" id="PS50042">
    <property type="entry name" value="CNMP_BINDING_3"/>
    <property type="match status" value="1"/>
</dbReference>
<dbReference type="EMBL" id="SOAG01000003">
    <property type="protein sequence ID" value="TDS65043.1"/>
    <property type="molecule type" value="Genomic_DNA"/>
</dbReference>
<protein>
    <submittedName>
        <fullName evidence="2">CRP-like cAMP-binding protein</fullName>
    </submittedName>
</protein>
<dbReference type="Proteomes" id="UP000295215">
    <property type="component" value="Unassembled WGS sequence"/>
</dbReference>
<dbReference type="InterPro" id="IPR018490">
    <property type="entry name" value="cNMP-bd_dom_sf"/>
</dbReference>
<organism evidence="2 3">
    <name type="scientific">Myroides indicus</name>
    <dbReference type="NCBI Taxonomy" id="1323422"/>
    <lineage>
        <taxon>Bacteria</taxon>
        <taxon>Pseudomonadati</taxon>
        <taxon>Bacteroidota</taxon>
        <taxon>Flavobacteriia</taxon>
        <taxon>Flavobacteriales</taxon>
        <taxon>Flavobacteriaceae</taxon>
        <taxon>Myroides</taxon>
    </lineage>
</organism>
<accession>A0A4R7FCS0</accession>
<dbReference type="InterPro" id="IPR000595">
    <property type="entry name" value="cNMP-bd_dom"/>
</dbReference>
<evidence type="ECO:0000259" key="1">
    <source>
        <dbReference type="PROSITE" id="PS50042"/>
    </source>
</evidence>
<name>A0A4R7FCS0_9FLAO</name>
<evidence type="ECO:0000313" key="2">
    <source>
        <dbReference type="EMBL" id="TDS65043.1"/>
    </source>
</evidence>
<sequence length="191" mass="22381">MNKEILNQVYQHSLFSLQDLEALLGAHNSIKMKKGDFLLQKEEIADEYYIIEEGLVRMFLYDFNGNDITTGFVGIGELAVEVVSLFQRVPSKEFFQCLTDTVLWKIEYKSFQELFHKIPALREWGRDWMALELFKSKTRATEMITQPAIKRYLHLMEEKPQVIQQAPLKFIASYLGITDTSLSRIRKEITY</sequence>
<dbReference type="OrthoDB" id="1044733at2"/>
<dbReference type="Pfam" id="PF00027">
    <property type="entry name" value="cNMP_binding"/>
    <property type="match status" value="1"/>
</dbReference>
<gene>
    <name evidence="2" type="ORF">C8P70_10363</name>
</gene>
<dbReference type="Gene3D" id="2.60.120.10">
    <property type="entry name" value="Jelly Rolls"/>
    <property type="match status" value="1"/>
</dbReference>
<dbReference type="InterPro" id="IPR014710">
    <property type="entry name" value="RmlC-like_jellyroll"/>
</dbReference>
<proteinExistence type="predicted"/>
<feature type="domain" description="Cyclic nucleotide-binding" evidence="1">
    <location>
        <begin position="20"/>
        <end position="115"/>
    </location>
</feature>
<dbReference type="CDD" id="cd00038">
    <property type="entry name" value="CAP_ED"/>
    <property type="match status" value="1"/>
</dbReference>
<dbReference type="SUPFAM" id="SSF51206">
    <property type="entry name" value="cAMP-binding domain-like"/>
    <property type="match status" value="1"/>
</dbReference>
<dbReference type="AlphaFoldDB" id="A0A4R7FCS0"/>
<dbReference type="RefSeq" id="WP_133711652.1">
    <property type="nucleotide sequence ID" value="NZ_SOAG01000003.1"/>
</dbReference>
<keyword evidence="3" id="KW-1185">Reference proteome</keyword>
<reference evidence="2 3" key="1">
    <citation type="submission" date="2019-03" db="EMBL/GenBank/DDBJ databases">
        <title>Genomic Encyclopedia of Archaeal and Bacterial Type Strains, Phase II (KMG-II): from individual species to whole genera.</title>
        <authorList>
            <person name="Goeker M."/>
        </authorList>
    </citation>
    <scope>NUCLEOTIDE SEQUENCE [LARGE SCALE GENOMIC DNA]</scope>
    <source>
        <strain evidence="2 3">DSM 28213</strain>
    </source>
</reference>